<keyword evidence="3" id="KW-1003">Cell membrane</keyword>
<dbReference type="FunFam" id="3.40.50.300:FF:000127">
    <property type="entry name" value="Ribose import ATP-binding protein RbsA"/>
    <property type="match status" value="1"/>
</dbReference>
<reference evidence="10 11" key="1">
    <citation type="submission" date="2017-10" db="EMBL/GenBank/DDBJ databases">
        <title>Novel microbial diversity and functional potential in the marine mammal oral microbiome.</title>
        <authorList>
            <person name="Dudek N.K."/>
            <person name="Sun C.L."/>
            <person name="Burstein D."/>
            <person name="Kantor R.S."/>
            <person name="Aliaga Goltsman D.S."/>
            <person name="Bik E.M."/>
            <person name="Thomas B.C."/>
            <person name="Banfield J.F."/>
            <person name="Relman D.A."/>
        </authorList>
    </citation>
    <scope>NUCLEOTIDE SEQUENCE [LARGE SCALE GENOMIC DNA]</scope>
    <source>
        <strain evidence="10">DOLJORAL78_47_16</strain>
    </source>
</reference>
<dbReference type="PANTHER" id="PTHR43790:SF9">
    <property type="entry name" value="GALACTOFURANOSE TRANSPORTER ATP-BINDING PROTEIN YTFR"/>
    <property type="match status" value="1"/>
</dbReference>
<dbReference type="InterPro" id="IPR027417">
    <property type="entry name" value="P-loop_NTPase"/>
</dbReference>
<evidence type="ECO:0000256" key="1">
    <source>
        <dbReference type="ARBA" id="ARBA00004202"/>
    </source>
</evidence>
<keyword evidence="2" id="KW-0813">Transport</keyword>
<evidence type="ECO:0000256" key="5">
    <source>
        <dbReference type="ARBA" id="ARBA00022741"/>
    </source>
</evidence>
<evidence type="ECO:0000256" key="4">
    <source>
        <dbReference type="ARBA" id="ARBA00022737"/>
    </source>
</evidence>
<dbReference type="GO" id="GO:0005886">
    <property type="term" value="C:plasma membrane"/>
    <property type="evidence" value="ECO:0007669"/>
    <property type="project" value="UniProtKB-SubCell"/>
</dbReference>
<dbReference type="CDD" id="cd03216">
    <property type="entry name" value="ABC_Carb_Monos_I"/>
    <property type="match status" value="1"/>
</dbReference>
<evidence type="ECO:0000259" key="9">
    <source>
        <dbReference type="PROSITE" id="PS50893"/>
    </source>
</evidence>
<sequence>MQSSNNVIVAIHGLSKTFPGVKALSNVDFTLRQGEIHSLMGENGAGKSTLIKVLTGLYKRDGGEIFYQGRPFELASPVEAPEHGISTVYQEINLIPALSVTENIYLGRQPTRFGRIDWKTMHKGALAALKRLDIEIDVTQPVSSYSVAIQQLVAIARALDISAQVLILDEPTSSLDTPEVERLFSVMRKLKEDGIAMIFVTHFIDQVYEISDRITVLRNGELVGEYETASLPRMELVSKMLGRQLDDFEGQDQKMRNDEAPQHKTFFQVRGMERKGAISAFDLDIREGEVLGLAGLLGSGRTEMARLLFGIDKASAGKAELDGRECIMSSPRKAIAQRFGFCPEDRKAEGIIPDLTVRENIILALQGSRGAFNTLSKKQQDEIVGKYIDALDIKTPTAEQLVKNLSGGNQQKVILARWLASNPRFLILDEPTRGIDVGTKAEIQRLVLELSGKGMAILFISSELEEVTRCSDRVVVLRDRQKLAELLGDQIEEHQIMHTIASKGVAA</sequence>
<dbReference type="Pfam" id="PF00005">
    <property type="entry name" value="ABC_tran"/>
    <property type="match status" value="2"/>
</dbReference>
<keyword evidence="6 10" id="KW-0067">ATP-binding</keyword>
<organism evidence="10 11">
    <name type="scientific">candidate division KSB3 bacterium</name>
    <dbReference type="NCBI Taxonomy" id="2044937"/>
    <lineage>
        <taxon>Bacteria</taxon>
        <taxon>candidate division KSB3</taxon>
    </lineage>
</organism>
<dbReference type="AlphaFoldDB" id="A0A2G6K8Z2"/>
<dbReference type="PROSITE" id="PS00211">
    <property type="entry name" value="ABC_TRANSPORTER_1"/>
    <property type="match status" value="1"/>
</dbReference>
<evidence type="ECO:0000256" key="8">
    <source>
        <dbReference type="ARBA" id="ARBA00023136"/>
    </source>
</evidence>
<name>A0A2G6K8Z2_9BACT</name>
<keyword evidence="7" id="KW-1278">Translocase</keyword>
<dbReference type="InterPro" id="IPR003593">
    <property type="entry name" value="AAA+_ATPase"/>
</dbReference>
<dbReference type="GO" id="GO:0016887">
    <property type="term" value="F:ATP hydrolysis activity"/>
    <property type="evidence" value="ECO:0007669"/>
    <property type="project" value="InterPro"/>
</dbReference>
<comment type="caution">
    <text evidence="10">The sequence shown here is derived from an EMBL/GenBank/DDBJ whole genome shotgun (WGS) entry which is preliminary data.</text>
</comment>
<dbReference type="InterPro" id="IPR017871">
    <property type="entry name" value="ABC_transporter-like_CS"/>
</dbReference>
<feature type="domain" description="ABC transporter" evidence="9">
    <location>
        <begin position="255"/>
        <end position="504"/>
    </location>
</feature>
<accession>A0A2G6K8Z2</accession>
<dbReference type="EMBL" id="PDSK01000160">
    <property type="protein sequence ID" value="PIE31249.1"/>
    <property type="molecule type" value="Genomic_DNA"/>
</dbReference>
<dbReference type="PROSITE" id="PS50893">
    <property type="entry name" value="ABC_TRANSPORTER_2"/>
    <property type="match status" value="2"/>
</dbReference>
<feature type="domain" description="ABC transporter" evidence="9">
    <location>
        <begin position="9"/>
        <end position="244"/>
    </location>
</feature>
<comment type="subcellular location">
    <subcellularLocation>
        <location evidence="1">Cell membrane</location>
        <topology evidence="1">Peripheral membrane protein</topology>
    </subcellularLocation>
</comment>
<evidence type="ECO:0000256" key="2">
    <source>
        <dbReference type="ARBA" id="ARBA00022448"/>
    </source>
</evidence>
<evidence type="ECO:0000256" key="7">
    <source>
        <dbReference type="ARBA" id="ARBA00022967"/>
    </source>
</evidence>
<evidence type="ECO:0000313" key="10">
    <source>
        <dbReference type="EMBL" id="PIE31249.1"/>
    </source>
</evidence>
<evidence type="ECO:0000313" key="11">
    <source>
        <dbReference type="Proteomes" id="UP000230821"/>
    </source>
</evidence>
<keyword evidence="5" id="KW-0547">Nucleotide-binding</keyword>
<dbReference type="PANTHER" id="PTHR43790">
    <property type="entry name" value="CARBOHYDRATE TRANSPORT ATP-BINDING PROTEIN MG119-RELATED"/>
    <property type="match status" value="1"/>
</dbReference>
<evidence type="ECO:0000256" key="6">
    <source>
        <dbReference type="ARBA" id="ARBA00022840"/>
    </source>
</evidence>
<dbReference type="CDD" id="cd03215">
    <property type="entry name" value="ABC_Carb_Monos_II"/>
    <property type="match status" value="1"/>
</dbReference>
<dbReference type="SUPFAM" id="SSF52540">
    <property type="entry name" value="P-loop containing nucleoside triphosphate hydrolases"/>
    <property type="match status" value="2"/>
</dbReference>
<dbReference type="InterPro" id="IPR003439">
    <property type="entry name" value="ABC_transporter-like_ATP-bd"/>
</dbReference>
<keyword evidence="4" id="KW-0677">Repeat</keyword>
<protein>
    <submittedName>
        <fullName evidence="10">Sugar ABC transporter ATP-binding protein</fullName>
    </submittedName>
</protein>
<keyword evidence="8" id="KW-0472">Membrane</keyword>
<dbReference type="GO" id="GO:0005524">
    <property type="term" value="F:ATP binding"/>
    <property type="evidence" value="ECO:0007669"/>
    <property type="project" value="UniProtKB-KW"/>
</dbReference>
<dbReference type="InterPro" id="IPR050107">
    <property type="entry name" value="ABC_carbohydrate_import_ATPase"/>
</dbReference>
<dbReference type="SMART" id="SM00382">
    <property type="entry name" value="AAA"/>
    <property type="match status" value="2"/>
</dbReference>
<gene>
    <name evidence="10" type="ORF">CSA56_18920</name>
</gene>
<dbReference type="Gene3D" id="3.40.50.300">
    <property type="entry name" value="P-loop containing nucleotide triphosphate hydrolases"/>
    <property type="match status" value="2"/>
</dbReference>
<proteinExistence type="predicted"/>
<dbReference type="Proteomes" id="UP000230821">
    <property type="component" value="Unassembled WGS sequence"/>
</dbReference>
<evidence type="ECO:0000256" key="3">
    <source>
        <dbReference type="ARBA" id="ARBA00022475"/>
    </source>
</evidence>